<dbReference type="PROSITE" id="PS50977">
    <property type="entry name" value="HTH_TETR_2"/>
    <property type="match status" value="1"/>
</dbReference>
<proteinExistence type="predicted"/>
<comment type="caution">
    <text evidence="4">The sequence shown here is derived from an EMBL/GenBank/DDBJ whole genome shotgun (WGS) entry which is preliminary data.</text>
</comment>
<dbReference type="InterPro" id="IPR023772">
    <property type="entry name" value="DNA-bd_HTH_TetR-type_CS"/>
</dbReference>
<dbReference type="InterPro" id="IPR050109">
    <property type="entry name" value="HTH-type_TetR-like_transc_reg"/>
</dbReference>
<evidence type="ECO:0000256" key="2">
    <source>
        <dbReference type="PROSITE-ProRule" id="PRU00335"/>
    </source>
</evidence>
<dbReference type="AlphaFoldDB" id="A0A3E2B2I3"/>
<dbReference type="PRINTS" id="PR00455">
    <property type="entry name" value="HTHTETR"/>
</dbReference>
<dbReference type="InterPro" id="IPR009057">
    <property type="entry name" value="Homeodomain-like_sf"/>
</dbReference>
<dbReference type="Proteomes" id="UP000260649">
    <property type="component" value="Unassembled WGS sequence"/>
</dbReference>
<protein>
    <submittedName>
        <fullName evidence="4">TetR family transcriptional regulator</fullName>
    </submittedName>
</protein>
<evidence type="ECO:0000256" key="1">
    <source>
        <dbReference type="ARBA" id="ARBA00023125"/>
    </source>
</evidence>
<keyword evidence="5" id="KW-1185">Reference proteome</keyword>
<dbReference type="Gene3D" id="1.10.357.10">
    <property type="entry name" value="Tetracycline Repressor, domain 2"/>
    <property type="match status" value="1"/>
</dbReference>
<dbReference type="SUPFAM" id="SSF46689">
    <property type="entry name" value="Homeodomain-like"/>
    <property type="match status" value="1"/>
</dbReference>
<reference evidence="4 5" key="1">
    <citation type="submission" date="2018-07" db="EMBL/GenBank/DDBJ databases">
        <title>GABA Modulating Bacteria of the Human Gut Microbiota.</title>
        <authorList>
            <person name="Strandwitz P."/>
            <person name="Kim K.H."/>
            <person name="Terekhova D."/>
            <person name="Liu J.K."/>
            <person name="Sharma A."/>
            <person name="Levering J."/>
            <person name="Mcdonald D."/>
            <person name="Dietrich D."/>
            <person name="Ramadhar T.R."/>
            <person name="Lekbua A."/>
            <person name="Mroue N."/>
            <person name="Liston C."/>
            <person name="Stewart E.J."/>
            <person name="Dubin M.J."/>
            <person name="Zengler K."/>
            <person name="Knight R."/>
            <person name="Gilbert J.A."/>
            <person name="Clardy J."/>
            <person name="Lewis K."/>
        </authorList>
    </citation>
    <scope>NUCLEOTIDE SEQUENCE [LARGE SCALE GENOMIC DNA]</scope>
    <source>
        <strain evidence="4 5">KLE1738</strain>
    </source>
</reference>
<feature type="domain" description="HTH tetR-type" evidence="3">
    <location>
        <begin position="6"/>
        <end position="66"/>
    </location>
</feature>
<dbReference type="PANTHER" id="PTHR30055">
    <property type="entry name" value="HTH-TYPE TRANSCRIPTIONAL REGULATOR RUTR"/>
    <property type="match status" value="1"/>
</dbReference>
<dbReference type="GO" id="GO:0000976">
    <property type="term" value="F:transcription cis-regulatory region binding"/>
    <property type="evidence" value="ECO:0007669"/>
    <property type="project" value="TreeGrafter"/>
</dbReference>
<dbReference type="RefSeq" id="WP_117142462.1">
    <property type="nucleotide sequence ID" value="NZ_CAKXKJ010000001.1"/>
</dbReference>
<evidence type="ECO:0000259" key="3">
    <source>
        <dbReference type="PROSITE" id="PS50977"/>
    </source>
</evidence>
<dbReference type="Pfam" id="PF00440">
    <property type="entry name" value="TetR_N"/>
    <property type="match status" value="1"/>
</dbReference>
<sequence>MGEQDQQTRQRLLRCAKAEFLSRGFEHASLRRICGAAGVTTGAVYFFFQNKEDLFAQIVQDTAQQLTQLGHELASEELEHPDTGPDCDLRFMAFLYRHREEALLLLEGAKGTRYASFREELYDTMRSAFSLFFHRYGAPDADAELIRILVEMRMKGTLELLKGEYSMEHVLRLTQQTGIYADGGFRSLIAFLQKNSKG</sequence>
<organism evidence="4 5">
    <name type="scientific">Evtepia gabavorous</name>
    <dbReference type="NCBI Taxonomy" id="2211183"/>
    <lineage>
        <taxon>Bacteria</taxon>
        <taxon>Bacillati</taxon>
        <taxon>Bacillota</taxon>
        <taxon>Clostridia</taxon>
        <taxon>Eubacteriales</taxon>
        <taxon>Evtepia</taxon>
    </lineage>
</organism>
<evidence type="ECO:0000313" key="4">
    <source>
        <dbReference type="EMBL" id="RFT06176.1"/>
    </source>
</evidence>
<keyword evidence="1 2" id="KW-0238">DNA-binding</keyword>
<dbReference type="PANTHER" id="PTHR30055:SF226">
    <property type="entry name" value="HTH-TYPE TRANSCRIPTIONAL REGULATOR PKSA"/>
    <property type="match status" value="1"/>
</dbReference>
<dbReference type="PROSITE" id="PS01081">
    <property type="entry name" value="HTH_TETR_1"/>
    <property type="match status" value="1"/>
</dbReference>
<gene>
    <name evidence="4" type="ORF">DV520_08680</name>
</gene>
<dbReference type="OrthoDB" id="9814200at2"/>
<name>A0A3E2B2I3_9FIRM</name>
<feature type="DNA-binding region" description="H-T-H motif" evidence="2">
    <location>
        <begin position="29"/>
        <end position="48"/>
    </location>
</feature>
<dbReference type="InterPro" id="IPR001647">
    <property type="entry name" value="HTH_TetR"/>
</dbReference>
<dbReference type="GO" id="GO:0003700">
    <property type="term" value="F:DNA-binding transcription factor activity"/>
    <property type="evidence" value="ECO:0007669"/>
    <property type="project" value="TreeGrafter"/>
</dbReference>
<dbReference type="GeneID" id="97995806"/>
<accession>A0A3E2B2I3</accession>
<dbReference type="EMBL" id="QQRQ01000015">
    <property type="protein sequence ID" value="RFT06176.1"/>
    <property type="molecule type" value="Genomic_DNA"/>
</dbReference>
<evidence type="ECO:0000313" key="5">
    <source>
        <dbReference type="Proteomes" id="UP000260649"/>
    </source>
</evidence>